<comment type="caution">
    <text evidence="1">The sequence shown here is derived from an EMBL/GenBank/DDBJ whole genome shotgun (WGS) entry which is preliminary data.</text>
</comment>
<accession>A0A919BQT6</accession>
<organism evidence="1 2">
    <name type="scientific">Streptomyces filamentosus</name>
    <name type="common">Streptomyces roseosporus</name>
    <dbReference type="NCBI Taxonomy" id="67294"/>
    <lineage>
        <taxon>Bacteria</taxon>
        <taxon>Bacillati</taxon>
        <taxon>Actinomycetota</taxon>
        <taxon>Actinomycetes</taxon>
        <taxon>Kitasatosporales</taxon>
        <taxon>Streptomycetaceae</taxon>
        <taxon>Streptomyces</taxon>
    </lineage>
</organism>
<name>A0A919BQT6_STRFL</name>
<reference evidence="1" key="1">
    <citation type="journal article" date="2014" name="Int. J. Syst. Evol. Microbiol.">
        <title>Complete genome sequence of Corynebacterium casei LMG S-19264T (=DSM 44701T), isolated from a smear-ripened cheese.</title>
        <authorList>
            <consortium name="US DOE Joint Genome Institute (JGI-PGF)"/>
            <person name="Walter F."/>
            <person name="Albersmeier A."/>
            <person name="Kalinowski J."/>
            <person name="Ruckert C."/>
        </authorList>
    </citation>
    <scope>NUCLEOTIDE SEQUENCE</scope>
    <source>
        <strain evidence="1">JCM 4122</strain>
    </source>
</reference>
<proteinExistence type="predicted"/>
<evidence type="ECO:0000313" key="1">
    <source>
        <dbReference type="EMBL" id="GHG06348.1"/>
    </source>
</evidence>
<evidence type="ECO:0000313" key="2">
    <source>
        <dbReference type="Proteomes" id="UP000632849"/>
    </source>
</evidence>
<dbReference type="AlphaFoldDB" id="A0A919BQT6"/>
<sequence length="179" mass="19802">MTEGETVTQYLGPLERVGDRWVVGDPNRAEGSCLVLAAGGMEHRVRGAAEPRAFVEWNRIGHLELRATMRPWMATRTGGTVLQLGGGYMDGGRDGCSVSGLLRPHEPWSVNYTHHERTYTTMHMALACDLFAKASEAKALHRLGDPEWLDAVIARLAPTPRWTPFPGRRVNEVIELLGT</sequence>
<reference evidence="1" key="2">
    <citation type="submission" date="2020-09" db="EMBL/GenBank/DDBJ databases">
        <authorList>
            <person name="Sun Q."/>
            <person name="Ohkuma M."/>
        </authorList>
    </citation>
    <scope>NUCLEOTIDE SEQUENCE</scope>
    <source>
        <strain evidence="1">JCM 4122</strain>
    </source>
</reference>
<dbReference type="RefSeq" id="WP_190042563.1">
    <property type="nucleotide sequence ID" value="NZ_BNBE01000002.1"/>
</dbReference>
<dbReference type="EMBL" id="BNBE01000002">
    <property type="protein sequence ID" value="GHG06348.1"/>
    <property type="molecule type" value="Genomic_DNA"/>
</dbReference>
<protein>
    <submittedName>
        <fullName evidence="1">Uncharacterized protein</fullName>
    </submittedName>
</protein>
<keyword evidence="2" id="KW-1185">Reference proteome</keyword>
<dbReference type="Proteomes" id="UP000632849">
    <property type="component" value="Unassembled WGS sequence"/>
</dbReference>
<gene>
    <name evidence="1" type="ORF">GCM10017667_41920</name>
</gene>